<feature type="non-terminal residue" evidence="1">
    <location>
        <position position="61"/>
    </location>
</feature>
<evidence type="ECO:0000313" key="1">
    <source>
        <dbReference type="EMBL" id="NHA70291.1"/>
    </source>
</evidence>
<dbReference type="Proteomes" id="UP000287866">
    <property type="component" value="Unassembled WGS sequence"/>
</dbReference>
<accession>A0A8T6RDP2</accession>
<sequence length="61" mass="6390">MTGLLVGLLLGVGLFLIWWSCWVPEPGPARTGGRSSPLGRLGDDIVQAGFRGLGVRTLLVG</sequence>
<organism evidence="1 2">
    <name type="scientific">Phycicoccus flavus</name>
    <dbReference type="NCBI Taxonomy" id="2502783"/>
    <lineage>
        <taxon>Bacteria</taxon>
        <taxon>Bacillati</taxon>
        <taxon>Actinomycetota</taxon>
        <taxon>Actinomycetes</taxon>
        <taxon>Micrococcales</taxon>
        <taxon>Intrasporangiaceae</taxon>
        <taxon>Phycicoccus</taxon>
    </lineage>
</organism>
<gene>
    <name evidence="1" type="ORF">EPD83_019900</name>
</gene>
<name>A0A8T6RDP2_9MICO</name>
<proteinExistence type="predicted"/>
<dbReference type="EMBL" id="SAYU02000124">
    <property type="protein sequence ID" value="NHA70291.1"/>
    <property type="molecule type" value="Genomic_DNA"/>
</dbReference>
<keyword evidence="2" id="KW-1185">Reference proteome</keyword>
<protein>
    <submittedName>
        <fullName evidence="1">Type II secretion system protein F</fullName>
    </submittedName>
</protein>
<reference evidence="1" key="1">
    <citation type="submission" date="2020-03" db="EMBL/GenBank/DDBJ databases">
        <title>Phycicoccus flavus sp. nov., a novel endophytic actinobacterium isolated from branch of Kandelia candel.</title>
        <authorList>
            <person name="Tuo L."/>
        </authorList>
    </citation>
    <scope>NUCLEOTIDE SEQUENCE</scope>
    <source>
        <strain evidence="1">CMS6Z-2</strain>
    </source>
</reference>
<evidence type="ECO:0000313" key="2">
    <source>
        <dbReference type="Proteomes" id="UP000287866"/>
    </source>
</evidence>
<dbReference type="AlphaFoldDB" id="A0A8T6RDP2"/>
<comment type="caution">
    <text evidence="1">The sequence shown here is derived from an EMBL/GenBank/DDBJ whole genome shotgun (WGS) entry which is preliminary data.</text>
</comment>